<feature type="transmembrane region" description="Helical" evidence="1">
    <location>
        <begin position="39"/>
        <end position="60"/>
    </location>
</feature>
<keyword evidence="1" id="KW-0812">Transmembrane</keyword>
<dbReference type="Proteomes" id="UP001352852">
    <property type="component" value="Unassembled WGS sequence"/>
</dbReference>
<keyword evidence="1" id="KW-1133">Transmembrane helix</keyword>
<organism evidence="2 3">
    <name type="scientific">Characodon lateralis</name>
    <dbReference type="NCBI Taxonomy" id="208331"/>
    <lineage>
        <taxon>Eukaryota</taxon>
        <taxon>Metazoa</taxon>
        <taxon>Chordata</taxon>
        <taxon>Craniata</taxon>
        <taxon>Vertebrata</taxon>
        <taxon>Euteleostomi</taxon>
        <taxon>Actinopterygii</taxon>
        <taxon>Neopterygii</taxon>
        <taxon>Teleostei</taxon>
        <taxon>Neoteleostei</taxon>
        <taxon>Acanthomorphata</taxon>
        <taxon>Ovalentaria</taxon>
        <taxon>Atherinomorphae</taxon>
        <taxon>Cyprinodontiformes</taxon>
        <taxon>Goodeidae</taxon>
        <taxon>Characodon</taxon>
    </lineage>
</organism>
<evidence type="ECO:0000256" key="1">
    <source>
        <dbReference type="SAM" id="Phobius"/>
    </source>
</evidence>
<gene>
    <name evidence="2" type="ORF">CHARACLAT_026158</name>
</gene>
<proteinExistence type="predicted"/>
<dbReference type="EMBL" id="JAHUTJ010011316">
    <property type="protein sequence ID" value="MED6268794.1"/>
    <property type="molecule type" value="Genomic_DNA"/>
</dbReference>
<evidence type="ECO:0000313" key="3">
    <source>
        <dbReference type="Proteomes" id="UP001352852"/>
    </source>
</evidence>
<name>A0ABU7D477_9TELE</name>
<keyword evidence="1" id="KW-0472">Membrane</keyword>
<reference evidence="2 3" key="1">
    <citation type="submission" date="2021-06" db="EMBL/GenBank/DDBJ databases">
        <authorList>
            <person name="Palmer J.M."/>
        </authorList>
    </citation>
    <scope>NUCLEOTIDE SEQUENCE [LARGE SCALE GENOMIC DNA]</scope>
    <source>
        <strain evidence="2 3">CL_MEX2019</strain>
        <tissue evidence="2">Muscle</tissue>
    </source>
</reference>
<feature type="non-terminal residue" evidence="2">
    <location>
        <position position="1"/>
    </location>
</feature>
<keyword evidence="3" id="KW-1185">Reference proteome</keyword>
<accession>A0ABU7D477</accession>
<comment type="caution">
    <text evidence="2">The sequence shown here is derived from an EMBL/GenBank/DDBJ whole genome shotgun (WGS) entry which is preliminary data.</text>
</comment>
<protein>
    <submittedName>
        <fullName evidence="2">Uncharacterized protein</fullName>
    </submittedName>
</protein>
<evidence type="ECO:0000313" key="2">
    <source>
        <dbReference type="EMBL" id="MED6268794.1"/>
    </source>
</evidence>
<sequence length="75" mass="8296">TTFNLKEGFRCLSEDTPPSQPQLCLWASVSPSLLSRMNVLLPLWIVLILFSCYALSGGLLTKGPESSMNRLILRA</sequence>